<comment type="caution">
    <text evidence="4">The sequence shown here is derived from an EMBL/GenBank/DDBJ whole genome shotgun (WGS) entry which is preliminary data.</text>
</comment>
<dbReference type="Pfam" id="PF17919">
    <property type="entry name" value="RT_RNaseH_2"/>
    <property type="match status" value="1"/>
</dbReference>
<name>A0ABQ4XJH3_9ASTR</name>
<gene>
    <name evidence="4" type="ORF">Tco_0679759</name>
</gene>
<dbReference type="Gene3D" id="3.10.10.10">
    <property type="entry name" value="HIV Type 1 Reverse Transcriptase, subunit A, domain 1"/>
    <property type="match status" value="1"/>
</dbReference>
<reference evidence="4" key="1">
    <citation type="journal article" date="2022" name="Int. J. Mol. Sci.">
        <title>Draft Genome of Tanacetum Coccineum: Genomic Comparison of Closely Related Tanacetum-Family Plants.</title>
        <authorList>
            <person name="Yamashiro T."/>
            <person name="Shiraishi A."/>
            <person name="Nakayama K."/>
            <person name="Satake H."/>
        </authorList>
    </citation>
    <scope>NUCLEOTIDE SEQUENCE</scope>
</reference>
<evidence type="ECO:0000313" key="5">
    <source>
        <dbReference type="Proteomes" id="UP001151760"/>
    </source>
</evidence>
<keyword evidence="4" id="KW-0808">Transferase</keyword>
<feature type="region of interest" description="Disordered" evidence="1">
    <location>
        <begin position="145"/>
        <end position="166"/>
    </location>
</feature>
<dbReference type="PANTHER" id="PTHR15503:SF45">
    <property type="entry name" value="RNA-DIRECTED DNA POLYMERASE HOMOLOG"/>
    <property type="match status" value="1"/>
</dbReference>
<dbReference type="Proteomes" id="UP001151760">
    <property type="component" value="Unassembled WGS sequence"/>
</dbReference>
<dbReference type="InterPro" id="IPR043502">
    <property type="entry name" value="DNA/RNA_pol_sf"/>
</dbReference>
<evidence type="ECO:0000256" key="1">
    <source>
        <dbReference type="SAM" id="MobiDB-lite"/>
    </source>
</evidence>
<dbReference type="InterPro" id="IPR041577">
    <property type="entry name" value="RT_RNaseH_2"/>
</dbReference>
<dbReference type="PANTHER" id="PTHR15503">
    <property type="entry name" value="LDOC1 RELATED"/>
    <property type="match status" value="1"/>
</dbReference>
<evidence type="ECO:0000259" key="2">
    <source>
        <dbReference type="Pfam" id="PF17919"/>
    </source>
</evidence>
<feature type="compositionally biased region" description="Basic and acidic residues" evidence="1">
    <location>
        <begin position="145"/>
        <end position="156"/>
    </location>
</feature>
<feature type="domain" description="Reverse transcriptase/retrotransposon-derived protein RNase H-like" evidence="2">
    <location>
        <begin position="519"/>
        <end position="590"/>
    </location>
</feature>
<protein>
    <submittedName>
        <fullName evidence="4">Reverse transcriptase domain-containing protein</fullName>
    </submittedName>
</protein>
<dbReference type="InterPro" id="IPR056924">
    <property type="entry name" value="SH3_Tf2-1"/>
</dbReference>
<reference evidence="4" key="2">
    <citation type="submission" date="2022-01" db="EMBL/GenBank/DDBJ databases">
        <authorList>
            <person name="Yamashiro T."/>
            <person name="Shiraishi A."/>
            <person name="Satake H."/>
            <person name="Nakayama K."/>
        </authorList>
    </citation>
    <scope>NUCLEOTIDE SEQUENCE</scope>
</reference>
<proteinExistence type="predicted"/>
<keyword evidence="4" id="KW-0548">Nucleotidyltransferase</keyword>
<keyword evidence="4" id="KW-0695">RNA-directed DNA polymerase</keyword>
<keyword evidence="5" id="KW-1185">Reference proteome</keyword>
<dbReference type="GO" id="GO:0003964">
    <property type="term" value="F:RNA-directed DNA polymerase activity"/>
    <property type="evidence" value="ECO:0007669"/>
    <property type="project" value="UniProtKB-KW"/>
</dbReference>
<dbReference type="EMBL" id="BQNB010009560">
    <property type="protein sequence ID" value="GJS65195.1"/>
    <property type="molecule type" value="Genomic_DNA"/>
</dbReference>
<sequence length="804" mass="91417">MNNNNGNGNNRNGNGGNNGCSYKWFLACNPRDYDEKGGVIALTRWIKKMESVIDNSGCADNQKEEFKAFLIEEFCPSNEMEKLKSEFWNHTMVGANHVAYTDRFHELAKLVPHLVTPESKRIGSVILTAGILTNEAVRCGTLSKGNEKRKEVEETNKQGGLRNDNKRAKMDKGFVAVDPPRNEYVSSHPKCTKCFTHHPEGGVCRLCYNYKKPGYFKRDCHAPVKQVAPVNAVRVGNNGDQARGRAFNVNAVDALQDPKVVTGTFSLNDHFATVLFDFRADFSFVSTKFVSLLNVKPSIVKPVYVIEVADDLIPLGYGSLDVIVGMDWLSEHKVVIICHEKVVRIPLATGEMLRVQGERALKTSTSLKSAKLKEQKLEDISVVRDFPEVFPEDLSGLPPQQQVEFRIDLILGATPVVKSPYRLSPSEMQELSEQLQELQDKGFIWLSHSPWGAHVLFVKKKDGSFCMCIDYRELNKITVMNRYPLPRIDDLFDQLQVQGGSRGSLEISFGTAKEGEYEWGGEQEEAFWTLKDNLCNAPILSLPDGAKDFVVYCDASNQGLGCVLMQRGKVITYVSRQLKIHQKNYTTHGKANVVAGALSRKERVKPKRVRAIYMTIQSSLKEKLLAAQNEAIKEENALEEILRGLDQQMEKRGDGADKMYYDLRDMYWWPEETIDKVVWIKERLKATRDRQKSYVDNRRKPLEFEECDHVLLKVSPWKGVIQFGKKGKLAPRYVGPFEILERIEVFGGCKSNVPFEEIKIDKTLRFVEEPAEIMDRKVKRLKHSRIPIIKVCWNSERGSEFTWE</sequence>
<dbReference type="Pfam" id="PF08284">
    <property type="entry name" value="RVP_2"/>
    <property type="match status" value="2"/>
</dbReference>
<evidence type="ECO:0000259" key="3">
    <source>
        <dbReference type="Pfam" id="PF24626"/>
    </source>
</evidence>
<dbReference type="SUPFAM" id="SSF56672">
    <property type="entry name" value="DNA/RNA polymerases"/>
    <property type="match status" value="1"/>
</dbReference>
<organism evidence="4 5">
    <name type="scientific">Tanacetum coccineum</name>
    <dbReference type="NCBI Taxonomy" id="301880"/>
    <lineage>
        <taxon>Eukaryota</taxon>
        <taxon>Viridiplantae</taxon>
        <taxon>Streptophyta</taxon>
        <taxon>Embryophyta</taxon>
        <taxon>Tracheophyta</taxon>
        <taxon>Spermatophyta</taxon>
        <taxon>Magnoliopsida</taxon>
        <taxon>eudicotyledons</taxon>
        <taxon>Gunneridae</taxon>
        <taxon>Pentapetalae</taxon>
        <taxon>asterids</taxon>
        <taxon>campanulids</taxon>
        <taxon>Asterales</taxon>
        <taxon>Asteraceae</taxon>
        <taxon>Asteroideae</taxon>
        <taxon>Anthemideae</taxon>
        <taxon>Anthemidinae</taxon>
        <taxon>Tanacetum</taxon>
    </lineage>
</organism>
<feature type="domain" description="Tf2-1-like SH3-like" evidence="3">
    <location>
        <begin position="708"/>
        <end position="744"/>
    </location>
</feature>
<dbReference type="Pfam" id="PF24626">
    <property type="entry name" value="SH3_Tf2-1"/>
    <property type="match status" value="1"/>
</dbReference>
<accession>A0ABQ4XJH3</accession>
<evidence type="ECO:0000313" key="4">
    <source>
        <dbReference type="EMBL" id="GJS65195.1"/>
    </source>
</evidence>
<dbReference type="InterPro" id="IPR032567">
    <property type="entry name" value="RTL1-rel"/>
</dbReference>